<gene>
    <name evidence="12" type="primary">rdgB</name>
    <name evidence="12" type="ORF">EKO22_05580</name>
</gene>
<evidence type="ECO:0000256" key="6">
    <source>
        <dbReference type="ARBA" id="ARBA00022842"/>
    </source>
</evidence>
<evidence type="ECO:0000256" key="11">
    <source>
        <dbReference type="RuleBase" id="RU003781"/>
    </source>
</evidence>
<evidence type="ECO:0000256" key="5">
    <source>
        <dbReference type="ARBA" id="ARBA00022801"/>
    </source>
</evidence>
<feature type="binding site" evidence="10">
    <location>
        <begin position="8"/>
        <end position="13"/>
    </location>
    <ligand>
        <name>substrate</name>
    </ligand>
</feature>
<dbReference type="InterPro" id="IPR020922">
    <property type="entry name" value="dITP/XTP_pyrophosphatase"/>
</dbReference>
<evidence type="ECO:0000256" key="7">
    <source>
        <dbReference type="ARBA" id="ARBA00023080"/>
    </source>
</evidence>
<sequence length="197" mass="21232">MKPLVVATGNSGKLQELQSYLAESGWALQLKPADLEIEETGQTFAENAALKAQQTAIATGEWAIADDSGLSVEALNGAPGLFSARWGQSDRERIDRLLRELTDHDQRTAAFICAIAVASPQGEIVLAIEGVCTGEILTGPRGEGGFGYDPIFWVPELQLSFAELAPEQKRQISHRGRALAQILPQLRSLAEQQTAAH</sequence>
<dbReference type="GO" id="GO:0017111">
    <property type="term" value="F:ribonucleoside triphosphate phosphatase activity"/>
    <property type="evidence" value="ECO:0007669"/>
    <property type="project" value="InterPro"/>
</dbReference>
<keyword evidence="3 10" id="KW-0479">Metal-binding</keyword>
<accession>A0AAT9JW15</accession>
<dbReference type="NCBIfam" id="TIGR00042">
    <property type="entry name" value="RdgB/HAM1 family non-canonical purine NTP pyrophosphatase"/>
    <property type="match status" value="1"/>
</dbReference>
<dbReference type="GO" id="GO:0036220">
    <property type="term" value="F:ITP diphosphatase activity"/>
    <property type="evidence" value="ECO:0007669"/>
    <property type="project" value="UniProtKB-UniRule"/>
</dbReference>
<comment type="subunit">
    <text evidence="2 10">Homodimer.</text>
</comment>
<comment type="catalytic activity">
    <reaction evidence="8 10">
        <text>dITP + H2O = dIMP + diphosphate + H(+)</text>
        <dbReference type="Rhea" id="RHEA:28342"/>
        <dbReference type="ChEBI" id="CHEBI:15377"/>
        <dbReference type="ChEBI" id="CHEBI:15378"/>
        <dbReference type="ChEBI" id="CHEBI:33019"/>
        <dbReference type="ChEBI" id="CHEBI:61194"/>
        <dbReference type="ChEBI" id="CHEBI:61382"/>
        <dbReference type="EC" id="3.6.1.66"/>
    </reaction>
</comment>
<evidence type="ECO:0000256" key="9">
    <source>
        <dbReference type="ARBA" id="ARBA00052017"/>
    </source>
</evidence>
<dbReference type="RefSeq" id="WP_208679000.1">
    <property type="nucleotide sequence ID" value="NZ_CP034671.2"/>
</dbReference>
<dbReference type="GO" id="GO:0035870">
    <property type="term" value="F:dITP diphosphatase activity"/>
    <property type="evidence" value="ECO:0007669"/>
    <property type="project" value="UniProtKB-UniRule"/>
</dbReference>
<organism evidence="12">
    <name type="scientific">Synechococcus elongatus PCC 11802</name>
    <dbReference type="NCBI Taxonomy" id="2283154"/>
    <lineage>
        <taxon>Bacteria</taxon>
        <taxon>Bacillati</taxon>
        <taxon>Cyanobacteriota</taxon>
        <taxon>Cyanophyceae</taxon>
        <taxon>Synechococcales</taxon>
        <taxon>Synechococcaceae</taxon>
        <taxon>Synechococcus</taxon>
    </lineage>
</organism>
<evidence type="ECO:0000256" key="10">
    <source>
        <dbReference type="HAMAP-Rule" id="MF_01405"/>
    </source>
</evidence>
<feature type="binding site" evidence="10">
    <location>
        <position position="169"/>
    </location>
    <ligand>
        <name>substrate</name>
    </ligand>
</feature>
<dbReference type="GO" id="GO:0046872">
    <property type="term" value="F:metal ion binding"/>
    <property type="evidence" value="ECO:0007669"/>
    <property type="project" value="UniProtKB-KW"/>
</dbReference>
<comment type="catalytic activity">
    <reaction evidence="9 10">
        <text>XTP + H2O = XMP + diphosphate + H(+)</text>
        <dbReference type="Rhea" id="RHEA:28610"/>
        <dbReference type="ChEBI" id="CHEBI:15377"/>
        <dbReference type="ChEBI" id="CHEBI:15378"/>
        <dbReference type="ChEBI" id="CHEBI:33019"/>
        <dbReference type="ChEBI" id="CHEBI:57464"/>
        <dbReference type="ChEBI" id="CHEBI:61314"/>
        <dbReference type="EC" id="3.6.1.66"/>
    </reaction>
</comment>
<comment type="cofactor">
    <cofactor evidence="10">
        <name>Mg(2+)</name>
        <dbReference type="ChEBI" id="CHEBI:18420"/>
    </cofactor>
    <text evidence="10">Binds 1 Mg(2+) ion per subunit.</text>
</comment>
<dbReference type="PANTHER" id="PTHR11067:SF9">
    <property type="entry name" value="INOSINE TRIPHOSPHATE PYROPHOSPHATASE"/>
    <property type="match status" value="1"/>
</dbReference>
<keyword evidence="5 10" id="KW-0378">Hydrolase</keyword>
<dbReference type="GO" id="GO:0000166">
    <property type="term" value="F:nucleotide binding"/>
    <property type="evidence" value="ECO:0007669"/>
    <property type="project" value="UniProtKB-KW"/>
</dbReference>
<feature type="active site" description="Proton acceptor" evidence="10">
    <location>
        <position position="67"/>
    </location>
</feature>
<dbReference type="InterPro" id="IPR029001">
    <property type="entry name" value="ITPase-like_fam"/>
</dbReference>
<reference evidence="12" key="1">
    <citation type="submission" date="2024-01" db="EMBL/GenBank/DDBJ databases">
        <title>Synechococcus elongatus PCC 11802, a close yet different native of Synechococcus elongatus PCC 11801.</title>
        <authorList>
            <person name="Jaiswal D."/>
            <person name="Sengupta A."/>
            <person name="Sengupta S."/>
            <person name="Pakrasi H.B."/>
            <person name="Wangikar P."/>
        </authorList>
    </citation>
    <scope>NUCLEOTIDE SEQUENCE</scope>
    <source>
        <strain evidence="12">PCC 11802</strain>
    </source>
</reference>
<dbReference type="EC" id="3.6.1.66" evidence="10"/>
<dbReference type="PANTHER" id="PTHR11067">
    <property type="entry name" value="INOSINE TRIPHOSPHATE PYROPHOSPHATASE/HAM1 PROTEIN"/>
    <property type="match status" value="1"/>
</dbReference>
<dbReference type="Pfam" id="PF01725">
    <property type="entry name" value="Ham1p_like"/>
    <property type="match status" value="1"/>
</dbReference>
<name>A0AAT9JW15_SYNEL</name>
<keyword evidence="4 10" id="KW-0547">Nucleotide-binding</keyword>
<comment type="catalytic activity">
    <reaction evidence="10">
        <text>ITP + H2O = IMP + diphosphate + H(+)</text>
        <dbReference type="Rhea" id="RHEA:29399"/>
        <dbReference type="ChEBI" id="CHEBI:15377"/>
        <dbReference type="ChEBI" id="CHEBI:15378"/>
        <dbReference type="ChEBI" id="CHEBI:33019"/>
        <dbReference type="ChEBI" id="CHEBI:58053"/>
        <dbReference type="ChEBI" id="CHEBI:61402"/>
        <dbReference type="EC" id="3.6.1.66"/>
    </reaction>
</comment>
<proteinExistence type="inferred from homology"/>
<dbReference type="GO" id="GO:0009117">
    <property type="term" value="P:nucleotide metabolic process"/>
    <property type="evidence" value="ECO:0007669"/>
    <property type="project" value="UniProtKB-KW"/>
</dbReference>
<dbReference type="HAMAP" id="MF_01405">
    <property type="entry name" value="Non_canon_purine_NTPase"/>
    <property type="match status" value="1"/>
</dbReference>
<evidence type="ECO:0000313" key="12">
    <source>
        <dbReference type="EMBL" id="QFZ91924.2"/>
    </source>
</evidence>
<comment type="similarity">
    <text evidence="1 10 11">Belongs to the HAM1 NTPase family.</text>
</comment>
<evidence type="ECO:0000256" key="3">
    <source>
        <dbReference type="ARBA" id="ARBA00022723"/>
    </source>
</evidence>
<dbReference type="FunFam" id="3.90.950.10:FF:000001">
    <property type="entry name" value="dITP/XTP pyrophosphatase"/>
    <property type="match status" value="1"/>
</dbReference>
<feature type="binding site" evidence="10">
    <location>
        <position position="68"/>
    </location>
    <ligand>
        <name>substrate</name>
    </ligand>
</feature>
<dbReference type="CDD" id="cd00515">
    <property type="entry name" value="HAM1"/>
    <property type="match status" value="1"/>
</dbReference>
<evidence type="ECO:0000256" key="1">
    <source>
        <dbReference type="ARBA" id="ARBA00008023"/>
    </source>
</evidence>
<feature type="binding site" evidence="10">
    <location>
        <position position="38"/>
    </location>
    <ligand>
        <name>Mg(2+)</name>
        <dbReference type="ChEBI" id="CHEBI:18420"/>
    </ligand>
</feature>
<evidence type="ECO:0000256" key="8">
    <source>
        <dbReference type="ARBA" id="ARBA00051875"/>
    </source>
</evidence>
<feature type="binding site" evidence="10">
    <location>
        <begin position="174"/>
        <end position="175"/>
    </location>
    <ligand>
        <name>substrate</name>
    </ligand>
</feature>
<feature type="binding site" evidence="10">
    <location>
        <begin position="146"/>
        <end position="149"/>
    </location>
    <ligand>
        <name>substrate</name>
    </ligand>
</feature>
<evidence type="ECO:0000256" key="4">
    <source>
        <dbReference type="ARBA" id="ARBA00022741"/>
    </source>
</evidence>
<keyword evidence="6 10" id="KW-0460">Magnesium</keyword>
<feature type="binding site" evidence="10">
    <location>
        <position position="67"/>
    </location>
    <ligand>
        <name>Mg(2+)</name>
        <dbReference type="ChEBI" id="CHEBI:18420"/>
    </ligand>
</feature>
<protein>
    <recommendedName>
        <fullName evidence="10">dITP/XTP pyrophosphatase</fullName>
        <ecNumber evidence="10">3.6.1.66</ecNumber>
    </recommendedName>
    <alternativeName>
        <fullName evidence="10">Non-canonical purine NTP pyrophosphatase</fullName>
    </alternativeName>
    <alternativeName>
        <fullName evidence="10">Non-standard purine NTP pyrophosphatase</fullName>
    </alternativeName>
    <alternativeName>
        <fullName evidence="10">Nucleoside-triphosphate diphosphatase</fullName>
    </alternativeName>
    <alternativeName>
        <fullName evidence="10">Nucleoside-triphosphate pyrophosphatase</fullName>
        <shortName evidence="10">NTPase</shortName>
    </alternativeName>
</protein>
<evidence type="ECO:0000256" key="2">
    <source>
        <dbReference type="ARBA" id="ARBA00011738"/>
    </source>
</evidence>
<dbReference type="SUPFAM" id="SSF52972">
    <property type="entry name" value="ITPase-like"/>
    <property type="match status" value="1"/>
</dbReference>
<dbReference type="GO" id="GO:0005829">
    <property type="term" value="C:cytosol"/>
    <property type="evidence" value="ECO:0007669"/>
    <property type="project" value="TreeGrafter"/>
</dbReference>
<dbReference type="InterPro" id="IPR002637">
    <property type="entry name" value="RdgB/HAM1"/>
</dbReference>
<dbReference type="AlphaFoldDB" id="A0AAT9JW15"/>
<dbReference type="Gene3D" id="3.90.950.10">
    <property type="match status" value="1"/>
</dbReference>
<dbReference type="GO" id="GO:0009146">
    <property type="term" value="P:purine nucleoside triphosphate catabolic process"/>
    <property type="evidence" value="ECO:0007669"/>
    <property type="project" value="UniProtKB-UniRule"/>
</dbReference>
<comment type="function">
    <text evidence="10">Pyrophosphatase that catalyzes the hydrolysis of nucleoside triphosphates to their monophosphate derivatives, with a high preference for the non-canonical purine nucleotides XTP (xanthosine triphosphate), dITP (deoxyinosine triphosphate) and ITP. Seems to function as a house-cleaning enzyme that removes non-canonical purine nucleotides from the nucleotide pool, thus preventing their incorporation into DNA/RNA and avoiding chromosomal lesions.</text>
</comment>
<dbReference type="GO" id="GO:0036222">
    <property type="term" value="F:XTP diphosphatase activity"/>
    <property type="evidence" value="ECO:0007669"/>
    <property type="project" value="UniProtKB-UniRule"/>
</dbReference>
<dbReference type="EMBL" id="CP034671">
    <property type="protein sequence ID" value="QFZ91924.2"/>
    <property type="molecule type" value="Genomic_DNA"/>
</dbReference>
<keyword evidence="7 10" id="KW-0546">Nucleotide metabolism</keyword>